<dbReference type="InParanoid" id="A0A4S2MS20"/>
<dbReference type="STRING" id="341454.A0A4S2MS20"/>
<dbReference type="PANTHER" id="PTHR35585">
    <property type="entry name" value="HHE DOMAIN PROTEIN (AFU_ORTHOLOGUE AFUA_4G00730)"/>
    <property type="match status" value="1"/>
</dbReference>
<protein>
    <recommendedName>
        <fullName evidence="1">Hemerythrin-like domain-containing protein</fullName>
    </recommendedName>
</protein>
<dbReference type="AlphaFoldDB" id="A0A4S2MS20"/>
<name>A0A4S2MS20_9PEZI</name>
<feature type="domain" description="Hemerythrin-like" evidence="1">
    <location>
        <begin position="46"/>
        <end position="163"/>
    </location>
</feature>
<evidence type="ECO:0000259" key="1">
    <source>
        <dbReference type="Pfam" id="PF01814"/>
    </source>
</evidence>
<dbReference type="Proteomes" id="UP000298138">
    <property type="component" value="Unassembled WGS sequence"/>
</dbReference>
<dbReference type="InterPro" id="IPR012312">
    <property type="entry name" value="Hemerythrin-like"/>
</dbReference>
<dbReference type="EMBL" id="ML220143">
    <property type="protein sequence ID" value="TGZ78308.1"/>
    <property type="molecule type" value="Genomic_DNA"/>
</dbReference>
<gene>
    <name evidence="2" type="ORF">EX30DRAFT_359870</name>
</gene>
<dbReference type="OrthoDB" id="9983919at2759"/>
<accession>A0A4S2MS20</accession>
<sequence>MNRLFLPRVLPKVRIPTSIHTPLILPLPLPLHRTLATFSTPDHQSISDAIKHDHRELEEYYTKIVEAQDEDTMVRWQNQFVWELARHSLGEELVVYPAFERYLPNGQQMANEDRDAHAEVKVYLKQFQNLTPSDPDFRPTLDSLMNTLRPHITQEETHDLPALERGLLTKGDKSAASSTVTAKMTPSALKTDEKDASKVLAKSFERTKMFVPTRSHPSAPDRPPLFENAVGMLATPIDKLRDMFERFPEEKKG</sequence>
<organism evidence="2 3">
    <name type="scientific">Ascodesmis nigricans</name>
    <dbReference type="NCBI Taxonomy" id="341454"/>
    <lineage>
        <taxon>Eukaryota</taxon>
        <taxon>Fungi</taxon>
        <taxon>Dikarya</taxon>
        <taxon>Ascomycota</taxon>
        <taxon>Pezizomycotina</taxon>
        <taxon>Pezizomycetes</taxon>
        <taxon>Pezizales</taxon>
        <taxon>Ascodesmidaceae</taxon>
        <taxon>Ascodesmis</taxon>
    </lineage>
</organism>
<dbReference type="PANTHER" id="PTHR35585:SF1">
    <property type="entry name" value="HHE DOMAIN PROTEIN (AFU_ORTHOLOGUE AFUA_4G00730)"/>
    <property type="match status" value="1"/>
</dbReference>
<reference evidence="2 3" key="1">
    <citation type="submission" date="2019-04" db="EMBL/GenBank/DDBJ databases">
        <title>Comparative genomics and transcriptomics to analyze fruiting body development in filamentous ascomycetes.</title>
        <authorList>
            <consortium name="DOE Joint Genome Institute"/>
            <person name="Lutkenhaus R."/>
            <person name="Traeger S."/>
            <person name="Breuer J."/>
            <person name="Kuo A."/>
            <person name="Lipzen A."/>
            <person name="Pangilinan J."/>
            <person name="Dilworth D."/>
            <person name="Sandor L."/>
            <person name="Poggeler S."/>
            <person name="Barry K."/>
            <person name="Grigoriev I.V."/>
            <person name="Nowrousian M."/>
        </authorList>
    </citation>
    <scope>NUCLEOTIDE SEQUENCE [LARGE SCALE GENOMIC DNA]</scope>
    <source>
        <strain evidence="2 3">CBS 389.68</strain>
    </source>
</reference>
<dbReference type="Pfam" id="PF01814">
    <property type="entry name" value="Hemerythrin"/>
    <property type="match status" value="1"/>
</dbReference>
<keyword evidence="3" id="KW-1185">Reference proteome</keyword>
<dbReference type="Gene3D" id="1.20.120.520">
    <property type="entry name" value="nmb1532 protein domain like"/>
    <property type="match status" value="1"/>
</dbReference>
<proteinExistence type="predicted"/>
<evidence type="ECO:0000313" key="3">
    <source>
        <dbReference type="Proteomes" id="UP000298138"/>
    </source>
</evidence>
<evidence type="ECO:0000313" key="2">
    <source>
        <dbReference type="EMBL" id="TGZ78308.1"/>
    </source>
</evidence>